<dbReference type="InterPro" id="IPR023214">
    <property type="entry name" value="HAD_sf"/>
</dbReference>
<dbReference type="PRINTS" id="PR00413">
    <property type="entry name" value="HADHALOGNASE"/>
</dbReference>
<protein>
    <recommendedName>
        <fullName evidence="2">Phosphoglycolate phosphatase</fullName>
    </recommendedName>
</protein>
<dbReference type="Gene3D" id="1.10.150.240">
    <property type="entry name" value="Putative phosphatase, domain 2"/>
    <property type="match status" value="1"/>
</dbReference>
<gene>
    <name evidence="1" type="ORF">METZ01_LOCUS390406</name>
</gene>
<dbReference type="GO" id="GO:0008967">
    <property type="term" value="F:phosphoglycolate phosphatase activity"/>
    <property type="evidence" value="ECO:0007669"/>
    <property type="project" value="TreeGrafter"/>
</dbReference>
<dbReference type="PANTHER" id="PTHR43434:SF1">
    <property type="entry name" value="PHOSPHOGLYCOLATE PHOSPHATASE"/>
    <property type="match status" value="1"/>
</dbReference>
<dbReference type="GO" id="GO:0006281">
    <property type="term" value="P:DNA repair"/>
    <property type="evidence" value="ECO:0007669"/>
    <property type="project" value="TreeGrafter"/>
</dbReference>
<name>A0A382UTK0_9ZZZZ</name>
<dbReference type="SUPFAM" id="SSF56784">
    <property type="entry name" value="HAD-like"/>
    <property type="match status" value="1"/>
</dbReference>
<dbReference type="InterPro" id="IPR023198">
    <property type="entry name" value="PGP-like_dom2"/>
</dbReference>
<dbReference type="EMBL" id="UINC01146681">
    <property type="protein sequence ID" value="SVD37552.1"/>
    <property type="molecule type" value="Genomic_DNA"/>
</dbReference>
<dbReference type="AlphaFoldDB" id="A0A382UTK0"/>
<reference evidence="1" key="1">
    <citation type="submission" date="2018-05" db="EMBL/GenBank/DDBJ databases">
        <authorList>
            <person name="Lanie J.A."/>
            <person name="Ng W.-L."/>
            <person name="Kazmierczak K.M."/>
            <person name="Andrzejewski T.M."/>
            <person name="Davidsen T.M."/>
            <person name="Wayne K.J."/>
            <person name="Tettelin H."/>
            <person name="Glass J.I."/>
            <person name="Rusch D."/>
            <person name="Podicherti R."/>
            <person name="Tsui H.-C.T."/>
            <person name="Winkler M.E."/>
        </authorList>
    </citation>
    <scope>NUCLEOTIDE SEQUENCE</scope>
</reference>
<organism evidence="1">
    <name type="scientific">marine metagenome</name>
    <dbReference type="NCBI Taxonomy" id="408172"/>
    <lineage>
        <taxon>unclassified sequences</taxon>
        <taxon>metagenomes</taxon>
        <taxon>ecological metagenomes</taxon>
    </lineage>
</organism>
<dbReference type="NCBIfam" id="TIGR01549">
    <property type="entry name" value="HAD-SF-IA-v1"/>
    <property type="match status" value="1"/>
</dbReference>
<dbReference type="PANTHER" id="PTHR43434">
    <property type="entry name" value="PHOSPHOGLYCOLATE PHOSPHATASE"/>
    <property type="match status" value="1"/>
</dbReference>
<sequence length="218" mass="24076">MEQHLKAIIFDLDGTLLDTLRSIAGAFNRALDQLGYPQHPSEAYRYFIGDGVFQCASRCLPAAEQNKATIDQLVQAERVEYAKSWHQEVQPYQGIVELLAELSKRGIATSVLTNKDQAAAEQCIRRFFPGHSFHHIIGYDGSRPHKPDPSGGEWILKASGINYQQAAMVGDTAVDMLTGKACKMLAIGVSWGFREPRELTGAGATYVIEQPSQLLELL</sequence>
<dbReference type="SFLD" id="SFLDG01129">
    <property type="entry name" value="C1.5:_HAD__Beta-PGM__Phosphata"/>
    <property type="match status" value="1"/>
</dbReference>
<dbReference type="Gene3D" id="3.40.50.1000">
    <property type="entry name" value="HAD superfamily/HAD-like"/>
    <property type="match status" value="1"/>
</dbReference>
<dbReference type="InterPro" id="IPR036412">
    <property type="entry name" value="HAD-like_sf"/>
</dbReference>
<accession>A0A382UTK0</accession>
<proteinExistence type="predicted"/>
<dbReference type="SFLD" id="SFLDS00003">
    <property type="entry name" value="Haloacid_Dehalogenase"/>
    <property type="match status" value="1"/>
</dbReference>
<dbReference type="Pfam" id="PF13419">
    <property type="entry name" value="HAD_2"/>
    <property type="match status" value="1"/>
</dbReference>
<dbReference type="InterPro" id="IPR050155">
    <property type="entry name" value="HAD-like_hydrolase_sf"/>
</dbReference>
<dbReference type="InterPro" id="IPR041492">
    <property type="entry name" value="HAD_2"/>
</dbReference>
<dbReference type="SFLD" id="SFLDG01135">
    <property type="entry name" value="C1.5.6:_HAD__Beta-PGM__Phospha"/>
    <property type="match status" value="1"/>
</dbReference>
<evidence type="ECO:0000313" key="1">
    <source>
        <dbReference type="EMBL" id="SVD37552.1"/>
    </source>
</evidence>
<dbReference type="GO" id="GO:0005829">
    <property type="term" value="C:cytosol"/>
    <property type="evidence" value="ECO:0007669"/>
    <property type="project" value="TreeGrafter"/>
</dbReference>
<evidence type="ECO:0008006" key="2">
    <source>
        <dbReference type="Google" id="ProtNLM"/>
    </source>
</evidence>
<dbReference type="InterPro" id="IPR006439">
    <property type="entry name" value="HAD-SF_hydro_IA"/>
</dbReference>